<dbReference type="Proteomes" id="UP000198882">
    <property type="component" value="Unassembled WGS sequence"/>
</dbReference>
<dbReference type="EMBL" id="FNFE01000001">
    <property type="protein sequence ID" value="SDJ43237.1"/>
    <property type="molecule type" value="Genomic_DNA"/>
</dbReference>
<accession>A0A1G8TP72</accession>
<dbReference type="AlphaFoldDB" id="A0A1G8TP72"/>
<evidence type="ECO:0000313" key="3">
    <source>
        <dbReference type="Proteomes" id="UP000198882"/>
    </source>
</evidence>
<feature type="region of interest" description="Disordered" evidence="1">
    <location>
        <begin position="32"/>
        <end position="55"/>
    </location>
</feature>
<gene>
    <name evidence="2" type="ORF">SAMN04515672_0544</name>
</gene>
<evidence type="ECO:0000256" key="1">
    <source>
        <dbReference type="SAM" id="MobiDB-lite"/>
    </source>
</evidence>
<proteinExistence type="predicted"/>
<protein>
    <submittedName>
        <fullName evidence="2">Uncharacterized protein</fullName>
    </submittedName>
</protein>
<organism evidence="2 3">
    <name type="scientific">Natronorubrum texcoconense</name>
    <dbReference type="NCBI Taxonomy" id="1095776"/>
    <lineage>
        <taxon>Archaea</taxon>
        <taxon>Methanobacteriati</taxon>
        <taxon>Methanobacteriota</taxon>
        <taxon>Stenosarchaea group</taxon>
        <taxon>Halobacteria</taxon>
        <taxon>Halobacteriales</taxon>
        <taxon>Natrialbaceae</taxon>
        <taxon>Natronorubrum</taxon>
    </lineage>
</organism>
<evidence type="ECO:0000313" key="2">
    <source>
        <dbReference type="EMBL" id="SDJ43237.1"/>
    </source>
</evidence>
<reference evidence="3" key="1">
    <citation type="submission" date="2016-10" db="EMBL/GenBank/DDBJ databases">
        <authorList>
            <person name="Varghese N."/>
            <person name="Submissions S."/>
        </authorList>
    </citation>
    <scope>NUCLEOTIDE SEQUENCE [LARGE SCALE GENOMIC DNA]</scope>
    <source>
        <strain evidence="3">B4,CECT 8067,JCM 17497</strain>
    </source>
</reference>
<keyword evidence="3" id="KW-1185">Reference proteome</keyword>
<name>A0A1G8TP72_9EURY</name>
<sequence length="279" mass="31104">MEIQEKDGEGIAKQFLKEKGYTSHSKEVKVDELNLGSGVDSDKDTKINPESIEDPSSGGIEFNFTGIKDYNSDMHTFTLTVNYNFEFIMHNLDWGSCGPDRVSYGASPRDGAGLFYKSPDNHWKLATNNYNNDIITTTRTEFDENESSASEGTAGFRFDDEETYTNWENSIRDDFDCWDDDTTTYTANRYGGSISVILEPQGSFPESERAVYARYTHAYQLVGFSPSLSIGIPPSVSISATGSVSQEQMNSDENGNVLVLYQDEIPEEEPCTNPPCPQP</sequence>